<protein>
    <recommendedName>
        <fullName evidence="5">DUF4352 domain-containing protein</fullName>
    </recommendedName>
</protein>
<name>A0A1I5G3X0_9PSEU</name>
<dbReference type="STRING" id="112413.SAMN05421854_1011427"/>
<keyword evidence="2" id="KW-0732">Signal</keyword>
<dbReference type="PROSITE" id="PS51257">
    <property type="entry name" value="PROKAR_LIPOPROTEIN"/>
    <property type="match status" value="1"/>
</dbReference>
<feature type="compositionally biased region" description="Low complexity" evidence="1">
    <location>
        <begin position="45"/>
        <end position="59"/>
    </location>
</feature>
<reference evidence="3 4" key="1">
    <citation type="submission" date="2016-10" db="EMBL/GenBank/DDBJ databases">
        <authorList>
            <person name="de Groot N.N."/>
        </authorList>
    </citation>
    <scope>NUCLEOTIDE SEQUENCE [LARGE SCALE GENOMIC DNA]</scope>
    <source>
        <strain evidence="3 4">DSM 44637</strain>
    </source>
</reference>
<evidence type="ECO:0000313" key="3">
    <source>
        <dbReference type="EMBL" id="SFO30682.1"/>
    </source>
</evidence>
<evidence type="ECO:0000256" key="2">
    <source>
        <dbReference type="SAM" id="SignalP"/>
    </source>
</evidence>
<organism evidence="3 4">
    <name type="scientific">Amycolatopsis rubida</name>
    <dbReference type="NCBI Taxonomy" id="112413"/>
    <lineage>
        <taxon>Bacteria</taxon>
        <taxon>Bacillati</taxon>
        <taxon>Actinomycetota</taxon>
        <taxon>Actinomycetes</taxon>
        <taxon>Pseudonocardiales</taxon>
        <taxon>Pseudonocardiaceae</taxon>
        <taxon>Amycolatopsis</taxon>
    </lineage>
</organism>
<accession>A0A1I5G3X0</accession>
<dbReference type="Proteomes" id="UP000199137">
    <property type="component" value="Unassembled WGS sequence"/>
</dbReference>
<evidence type="ECO:0000256" key="1">
    <source>
        <dbReference type="SAM" id="MobiDB-lite"/>
    </source>
</evidence>
<gene>
    <name evidence="3" type="ORF">SAMN05421854_1011427</name>
</gene>
<evidence type="ECO:0008006" key="5">
    <source>
        <dbReference type="Google" id="ProtNLM"/>
    </source>
</evidence>
<evidence type="ECO:0000313" key="4">
    <source>
        <dbReference type="Proteomes" id="UP000199137"/>
    </source>
</evidence>
<dbReference type="EMBL" id="FOWC01000001">
    <property type="protein sequence ID" value="SFO30682.1"/>
    <property type="molecule type" value="Genomic_DNA"/>
</dbReference>
<feature type="chain" id="PRO_5011716717" description="DUF4352 domain-containing protein" evidence="2">
    <location>
        <begin position="38"/>
        <end position="221"/>
    </location>
</feature>
<sequence>MDWRPLFAPWGELMSGRRPIALVAVLAFALSACSSTADVPPPGTAPTSVPAPTSTSAPARKNIAYTKPGTKLKIGEKAVVPFTTGSSPVGAVGITATRIDRGTEAEVAQLNLGDDLPGLVPFYVQVTVSNETGDDFSAARVIGIRGLLKDGSKGRIGLSADSPKCHSDATGDFTAKGATYGTCTMELAVPGATVTGAKYDDGYAWLAKGTDYQANPIGWQP</sequence>
<feature type="region of interest" description="Disordered" evidence="1">
    <location>
        <begin position="37"/>
        <end position="61"/>
    </location>
</feature>
<dbReference type="AlphaFoldDB" id="A0A1I5G3X0"/>
<feature type="signal peptide" evidence="2">
    <location>
        <begin position="1"/>
        <end position="37"/>
    </location>
</feature>
<proteinExistence type="predicted"/>